<name>A0A927WB33_9CLOT</name>
<accession>A0A927WB33</accession>
<gene>
    <name evidence="1" type="ORF">E7215_15655</name>
</gene>
<evidence type="ECO:0008006" key="3">
    <source>
        <dbReference type="Google" id="ProtNLM"/>
    </source>
</evidence>
<proteinExistence type="predicted"/>
<dbReference type="Gene3D" id="3.60.110.10">
    <property type="entry name" value="Carbon-nitrogen hydrolase"/>
    <property type="match status" value="1"/>
</dbReference>
<evidence type="ECO:0000313" key="2">
    <source>
        <dbReference type="Proteomes" id="UP000768462"/>
    </source>
</evidence>
<reference evidence="1" key="1">
    <citation type="submission" date="2019-04" db="EMBL/GenBank/DDBJ databases">
        <title>Evolution of Biomass-Degrading Anaerobic Consortia Revealed by Metagenomics.</title>
        <authorList>
            <person name="Peng X."/>
        </authorList>
    </citation>
    <scope>NUCLEOTIDE SEQUENCE</scope>
    <source>
        <strain evidence="1">SIG254</strain>
    </source>
</reference>
<dbReference type="EMBL" id="SVCM01000183">
    <property type="protein sequence ID" value="MBE6061579.1"/>
    <property type="molecule type" value="Genomic_DNA"/>
</dbReference>
<dbReference type="Proteomes" id="UP000768462">
    <property type="component" value="Unassembled WGS sequence"/>
</dbReference>
<dbReference type="InterPro" id="IPR036526">
    <property type="entry name" value="C-N_Hydrolase_sf"/>
</dbReference>
<dbReference type="AlphaFoldDB" id="A0A927WB33"/>
<dbReference type="SUPFAM" id="SSF56317">
    <property type="entry name" value="Carbon-nitrogen hydrolase"/>
    <property type="match status" value="1"/>
</dbReference>
<evidence type="ECO:0000313" key="1">
    <source>
        <dbReference type="EMBL" id="MBE6061579.1"/>
    </source>
</evidence>
<organism evidence="1 2">
    <name type="scientific">Clostridium sulfidigenes</name>
    <dbReference type="NCBI Taxonomy" id="318464"/>
    <lineage>
        <taxon>Bacteria</taxon>
        <taxon>Bacillati</taxon>
        <taxon>Bacillota</taxon>
        <taxon>Clostridia</taxon>
        <taxon>Eubacteriales</taxon>
        <taxon>Clostridiaceae</taxon>
        <taxon>Clostridium</taxon>
    </lineage>
</organism>
<sequence length="218" mass="25045">MKILIGQPLHENGLKQISNEIINNREVDIVLYPEGYLANEELLKDVCNIAKEYRVMIITSYRMNNKDRAVIINNHGEKILERAKTPPDDNEKLYNPLVVNYNKMNIGYLLCMEILKGVRDLQRVNETINFIAHPIGVGMFSDEQFQQWITEAKNIARIYKTIVIGRSHADGSYRNCGISIPISYCIDSNGEEIFISKADTRTRIVDIDRKEVKTNISI</sequence>
<comment type="caution">
    <text evidence="1">The sequence shown here is derived from an EMBL/GenBank/DDBJ whole genome shotgun (WGS) entry which is preliminary data.</text>
</comment>
<protein>
    <recommendedName>
        <fullName evidence="3">CN hydrolase domain-containing protein</fullName>
    </recommendedName>
</protein>